<comment type="function">
    <text evidence="10">Catalyzes an early step in the biosynthesis of tetrapyrroles. Binds two molecules of 5-aminolevulinate per subunit, each at a distinct site, and catalyzes their condensation to form porphobilinogen.</text>
</comment>
<feature type="binding site" evidence="14">
    <location>
        <position position="130"/>
    </location>
    <ligand>
        <name>Zn(2+)</name>
        <dbReference type="ChEBI" id="CHEBI:29105"/>
        <note>catalytic</note>
    </ligand>
</feature>
<evidence type="ECO:0000256" key="6">
    <source>
        <dbReference type="ARBA" id="ARBA00020771"/>
    </source>
</evidence>
<evidence type="ECO:0000256" key="9">
    <source>
        <dbReference type="ARBA" id="ARBA00023244"/>
    </source>
</evidence>
<dbReference type="PIRSF" id="PIRSF001415">
    <property type="entry name" value="Porphbilin_synth"/>
    <property type="match status" value="1"/>
</dbReference>
<comment type="similarity">
    <text evidence="3 17">Belongs to the ALAD family.</text>
</comment>
<feature type="binding site" evidence="14">
    <location>
        <position position="122"/>
    </location>
    <ligand>
        <name>Zn(2+)</name>
        <dbReference type="ChEBI" id="CHEBI:29105"/>
        <note>catalytic</note>
    </ligand>
</feature>
<feature type="binding site" evidence="13">
    <location>
        <position position="313"/>
    </location>
    <ligand>
        <name>5-aminolevulinate</name>
        <dbReference type="ChEBI" id="CHEBI:356416"/>
        <label>2</label>
    </ligand>
</feature>
<sequence length="327" mass="36143">MSYPQHRPRRLRSSLALRQMVGETILSLDDLIYPLFVVHGKGIKEPVPSLPGVFQYSLDCLREEVKEGVSLGIKAVLLFGIPAYKDGKGSSAHDPEEIIQKAVKVLKDSYPELLVITDVCLCEYTDHGHCGLVEEGRILNDPTLELLTRTALSHAREGADMVAPSDMMDGRVKAIREGLDREGFEGVSIMSYAAKYSSTFYGPFREAAGSSPSFGDRKTYQMDPANSREALKEVKMDLEEGADIVMIKPALAYLDIIHRVKAKTLIPVAAYNVSGEYAMVKAAVEKGWLEEEGIVREILTGIKRAGADLIITYFAKDMARMLNRRSG</sequence>
<evidence type="ECO:0000256" key="12">
    <source>
        <dbReference type="PIRSR" id="PIRSR001415-1"/>
    </source>
</evidence>
<evidence type="ECO:0000313" key="18">
    <source>
        <dbReference type="EMBL" id="RQD72775.1"/>
    </source>
</evidence>
<evidence type="ECO:0000256" key="15">
    <source>
        <dbReference type="PIRSR" id="PIRSR001415-5"/>
    </source>
</evidence>
<feature type="binding site" evidence="15">
    <location>
        <position position="233"/>
    </location>
    <ligand>
        <name>Mg(2+)</name>
        <dbReference type="ChEBI" id="CHEBI:18420"/>
    </ligand>
</feature>
<comment type="pathway">
    <text evidence="2">Porphyrin-containing compound metabolism; protoporphyrin-IX biosynthesis; coproporphyrinogen-III from 5-aminolevulinate: step 1/4.</text>
</comment>
<evidence type="ECO:0000313" key="19">
    <source>
        <dbReference type="Proteomes" id="UP000285138"/>
    </source>
</evidence>
<evidence type="ECO:0000256" key="4">
    <source>
        <dbReference type="ARBA" id="ARBA00011823"/>
    </source>
</evidence>
<comment type="subunit">
    <text evidence="4 16">Homooctamer.</text>
</comment>
<accession>A0A424Y923</accession>
<dbReference type="GO" id="GO:0006782">
    <property type="term" value="P:protoporphyrinogen IX biosynthetic process"/>
    <property type="evidence" value="ECO:0007669"/>
    <property type="project" value="UniProtKB-UniPathway"/>
</dbReference>
<dbReference type="PANTHER" id="PTHR11458:SF0">
    <property type="entry name" value="DELTA-AMINOLEVULINIC ACID DEHYDRATASE"/>
    <property type="match status" value="1"/>
</dbReference>
<dbReference type="GO" id="GO:0005829">
    <property type="term" value="C:cytosol"/>
    <property type="evidence" value="ECO:0007669"/>
    <property type="project" value="TreeGrafter"/>
</dbReference>
<protein>
    <recommendedName>
        <fullName evidence="6 16">Delta-aminolevulinic acid dehydratase</fullName>
        <ecNumber evidence="5 16">4.2.1.24</ecNumber>
    </recommendedName>
</protein>
<dbReference type="EC" id="4.2.1.24" evidence="5 16"/>
<feature type="binding site" evidence="14">
    <location>
        <position position="120"/>
    </location>
    <ligand>
        <name>Zn(2+)</name>
        <dbReference type="ChEBI" id="CHEBI:29105"/>
        <note>catalytic</note>
    </ligand>
</feature>
<evidence type="ECO:0000256" key="17">
    <source>
        <dbReference type="RuleBase" id="RU004161"/>
    </source>
</evidence>
<dbReference type="SUPFAM" id="SSF51569">
    <property type="entry name" value="Aldolase"/>
    <property type="match status" value="1"/>
</dbReference>
<evidence type="ECO:0000256" key="10">
    <source>
        <dbReference type="ARBA" id="ARBA00025628"/>
    </source>
</evidence>
<feature type="binding site" evidence="13">
    <location>
        <position position="205"/>
    </location>
    <ligand>
        <name>5-aminolevulinate</name>
        <dbReference type="ChEBI" id="CHEBI:356416"/>
        <label>1</label>
    </ligand>
</feature>
<comment type="cofactor">
    <cofactor evidence="1">
        <name>Zn(2+)</name>
        <dbReference type="ChEBI" id="CHEBI:29105"/>
    </cofactor>
</comment>
<keyword evidence="14" id="KW-0862">Zinc</keyword>
<evidence type="ECO:0000256" key="13">
    <source>
        <dbReference type="PIRSR" id="PIRSR001415-2"/>
    </source>
</evidence>
<dbReference type="FunFam" id="3.20.20.70:FF:000019">
    <property type="entry name" value="Delta-aminolevulinic acid dehydratase"/>
    <property type="match status" value="1"/>
</dbReference>
<dbReference type="AlphaFoldDB" id="A0A424Y923"/>
<name>A0A424Y923_9FIRM</name>
<dbReference type="PANTHER" id="PTHR11458">
    <property type="entry name" value="DELTA-AMINOLEVULINIC ACID DEHYDRATASE"/>
    <property type="match status" value="1"/>
</dbReference>
<feature type="active site" description="Schiff-base intermediate with substrate" evidence="12">
    <location>
        <position position="248"/>
    </location>
</feature>
<dbReference type="InterPro" id="IPR013785">
    <property type="entry name" value="Aldolase_TIM"/>
</dbReference>
<evidence type="ECO:0000256" key="11">
    <source>
        <dbReference type="ARBA" id="ARBA00047651"/>
    </source>
</evidence>
<dbReference type="InterPro" id="IPR001731">
    <property type="entry name" value="ALAD"/>
</dbReference>
<dbReference type="NCBIfam" id="NF006762">
    <property type="entry name" value="PRK09283.1"/>
    <property type="match status" value="1"/>
</dbReference>
<dbReference type="EMBL" id="QZAA01000297">
    <property type="protein sequence ID" value="RQD72775.1"/>
    <property type="molecule type" value="Genomic_DNA"/>
</dbReference>
<dbReference type="UniPathway" id="UPA00251">
    <property type="reaction ID" value="UER00318"/>
</dbReference>
<dbReference type="GO" id="GO:0008270">
    <property type="term" value="F:zinc ion binding"/>
    <property type="evidence" value="ECO:0007669"/>
    <property type="project" value="TreeGrafter"/>
</dbReference>
<evidence type="ECO:0000256" key="7">
    <source>
        <dbReference type="ARBA" id="ARBA00023133"/>
    </source>
</evidence>
<reference evidence="18 19" key="1">
    <citation type="submission" date="2018-08" db="EMBL/GenBank/DDBJ databases">
        <title>The metabolism and importance of syntrophic acetate oxidation coupled to methane or sulfide production in haloalkaline environments.</title>
        <authorList>
            <person name="Timmers P.H.A."/>
            <person name="Vavourakis C.D."/>
            <person name="Sorokin D.Y."/>
            <person name="Sinninghe Damste J.S."/>
            <person name="Muyzer G."/>
            <person name="Stams A.J.M."/>
            <person name="Plugge C.M."/>
        </authorList>
    </citation>
    <scope>NUCLEOTIDE SEQUENCE [LARGE SCALE GENOMIC DNA]</scope>
    <source>
        <strain evidence="18">MSAO_Bac1</strain>
    </source>
</reference>
<feature type="binding site" evidence="13">
    <location>
        <position position="217"/>
    </location>
    <ligand>
        <name>5-aminolevulinate</name>
        <dbReference type="ChEBI" id="CHEBI:356416"/>
        <label>1</label>
    </ligand>
</feature>
<proteinExistence type="inferred from homology"/>
<evidence type="ECO:0000256" key="8">
    <source>
        <dbReference type="ARBA" id="ARBA00023239"/>
    </source>
</evidence>
<gene>
    <name evidence="18" type="ORF">D5R97_10380</name>
</gene>
<evidence type="ECO:0000256" key="2">
    <source>
        <dbReference type="ARBA" id="ARBA00004694"/>
    </source>
</evidence>
<dbReference type="Proteomes" id="UP000285138">
    <property type="component" value="Unassembled WGS sequence"/>
</dbReference>
<feature type="binding site" evidence="13">
    <location>
        <position position="274"/>
    </location>
    <ligand>
        <name>5-aminolevulinate</name>
        <dbReference type="ChEBI" id="CHEBI:356416"/>
        <label>2</label>
    </ligand>
</feature>
<comment type="catalytic activity">
    <reaction evidence="11 16">
        <text>2 5-aminolevulinate = porphobilinogen + 2 H2O + H(+)</text>
        <dbReference type="Rhea" id="RHEA:24064"/>
        <dbReference type="ChEBI" id="CHEBI:15377"/>
        <dbReference type="ChEBI" id="CHEBI:15378"/>
        <dbReference type="ChEBI" id="CHEBI:58126"/>
        <dbReference type="ChEBI" id="CHEBI:356416"/>
        <dbReference type="EC" id="4.2.1.24"/>
    </reaction>
</comment>
<dbReference type="Gene3D" id="3.20.20.70">
    <property type="entry name" value="Aldolase class I"/>
    <property type="match status" value="1"/>
</dbReference>
<dbReference type="PROSITE" id="PS00169">
    <property type="entry name" value="D_ALA_DEHYDRATASE"/>
    <property type="match status" value="1"/>
</dbReference>
<keyword evidence="9 16" id="KW-0627">Porphyrin biosynthesis</keyword>
<organism evidence="18 19">
    <name type="scientific">Candidatus Syntrophonatronum acetioxidans</name>
    <dbReference type="NCBI Taxonomy" id="1795816"/>
    <lineage>
        <taxon>Bacteria</taxon>
        <taxon>Bacillati</taxon>
        <taxon>Bacillota</taxon>
        <taxon>Clostridia</taxon>
        <taxon>Eubacteriales</taxon>
        <taxon>Syntrophomonadaceae</taxon>
        <taxon>Candidatus Syntrophonatronum</taxon>
    </lineage>
</organism>
<keyword evidence="8 16" id="KW-0456">Lyase</keyword>
<evidence type="ECO:0000256" key="5">
    <source>
        <dbReference type="ARBA" id="ARBA00012053"/>
    </source>
</evidence>
<dbReference type="GO" id="GO:0004655">
    <property type="term" value="F:porphobilinogen synthase activity"/>
    <property type="evidence" value="ECO:0007669"/>
    <property type="project" value="UniProtKB-EC"/>
</dbReference>
<keyword evidence="15" id="KW-0460">Magnesium</keyword>
<dbReference type="InterPro" id="IPR030656">
    <property type="entry name" value="ALAD_AS"/>
</dbReference>
<dbReference type="PRINTS" id="PR00144">
    <property type="entry name" value="DALDHYDRTASE"/>
</dbReference>
<keyword evidence="7" id="KW-0350">Heme biosynthesis</keyword>
<evidence type="ECO:0000256" key="14">
    <source>
        <dbReference type="PIRSR" id="PIRSR001415-3"/>
    </source>
</evidence>
<dbReference type="Pfam" id="PF00490">
    <property type="entry name" value="ALAD"/>
    <property type="match status" value="1"/>
</dbReference>
<evidence type="ECO:0000256" key="3">
    <source>
        <dbReference type="ARBA" id="ARBA00008055"/>
    </source>
</evidence>
<evidence type="ECO:0000256" key="16">
    <source>
        <dbReference type="RuleBase" id="RU000515"/>
    </source>
</evidence>
<dbReference type="SMART" id="SM01004">
    <property type="entry name" value="ALAD"/>
    <property type="match status" value="1"/>
</dbReference>
<dbReference type="CDD" id="cd00384">
    <property type="entry name" value="ALAD_PBGS"/>
    <property type="match status" value="1"/>
</dbReference>
<comment type="caution">
    <text evidence="18">The sequence shown here is derived from an EMBL/GenBank/DDBJ whole genome shotgun (WGS) entry which is preliminary data.</text>
</comment>
<keyword evidence="14" id="KW-0479">Metal-binding</keyword>
<feature type="active site" description="Schiff-base intermediate with substrate" evidence="12">
    <location>
        <position position="195"/>
    </location>
</feature>
<evidence type="ECO:0000256" key="1">
    <source>
        <dbReference type="ARBA" id="ARBA00001947"/>
    </source>
</evidence>